<keyword evidence="2" id="KW-1185">Reference proteome</keyword>
<gene>
    <name evidence="1" type="ORF">ACFSSA_15635</name>
</gene>
<organism evidence="1 2">
    <name type="scientific">Luteolibacter algae</name>
    <dbReference type="NCBI Taxonomy" id="454151"/>
    <lineage>
        <taxon>Bacteria</taxon>
        <taxon>Pseudomonadati</taxon>
        <taxon>Verrucomicrobiota</taxon>
        <taxon>Verrucomicrobiia</taxon>
        <taxon>Verrucomicrobiales</taxon>
        <taxon>Verrucomicrobiaceae</taxon>
        <taxon>Luteolibacter</taxon>
    </lineage>
</organism>
<dbReference type="SUPFAM" id="SSF48239">
    <property type="entry name" value="Terpenoid cyclases/Protein prenyltransferases"/>
    <property type="match status" value="1"/>
</dbReference>
<accession>A0ABW5DAK5</accession>
<sequence length="328" mass="36173">MIRRSFISVCLCSVASVRSQGLLNRQDDTIPAQVDLIYERGLRYLSEKQTAEGNWNDGAGSEPGVVGLCVAAFLAHGEDPNHGPYAEVIRKGIDYLISKQSGVNGYIGTSMYNHAFATKALAESYGVIQHPKLAKALKSAVELIVSAQKRNRSGAWRYTPESKDADTTVTGCQIVSLFAARNAGISVPDDVIRKGLAYLSSCRASDGSYGYTSSAGGKPTLTAIGSLCLSLAKETDSRGYRASLEYLKKNLDYRDRYYPYYYEYYMSQALFHADEDIWRDWNNRNIRYLGTIQSPDGSFPGNQGQAFSTAGALLSLALNYRYLPIYEK</sequence>
<dbReference type="InterPro" id="IPR008930">
    <property type="entry name" value="Terpenoid_cyclase/PrenylTrfase"/>
</dbReference>
<dbReference type="CDD" id="cd00688">
    <property type="entry name" value="ISOPREN_C2_like"/>
    <property type="match status" value="1"/>
</dbReference>
<dbReference type="Gene3D" id="1.50.10.20">
    <property type="match status" value="2"/>
</dbReference>
<evidence type="ECO:0000313" key="2">
    <source>
        <dbReference type="Proteomes" id="UP001597375"/>
    </source>
</evidence>
<evidence type="ECO:0000313" key="1">
    <source>
        <dbReference type="EMBL" id="MFD2258112.1"/>
    </source>
</evidence>
<protein>
    <submittedName>
        <fullName evidence="1">Prenyltransferase/squalene oxidase repeat-containing protein</fullName>
    </submittedName>
</protein>
<proteinExistence type="predicted"/>
<dbReference type="EMBL" id="JBHUIT010000034">
    <property type="protein sequence ID" value="MFD2258112.1"/>
    <property type="molecule type" value="Genomic_DNA"/>
</dbReference>
<comment type="caution">
    <text evidence="1">The sequence shown here is derived from an EMBL/GenBank/DDBJ whole genome shotgun (WGS) entry which is preliminary data.</text>
</comment>
<reference evidence="2" key="1">
    <citation type="journal article" date="2019" name="Int. J. Syst. Evol. Microbiol.">
        <title>The Global Catalogue of Microorganisms (GCM) 10K type strain sequencing project: providing services to taxonomists for standard genome sequencing and annotation.</title>
        <authorList>
            <consortium name="The Broad Institute Genomics Platform"/>
            <consortium name="The Broad Institute Genome Sequencing Center for Infectious Disease"/>
            <person name="Wu L."/>
            <person name="Ma J."/>
        </authorList>
    </citation>
    <scope>NUCLEOTIDE SEQUENCE [LARGE SCALE GENOMIC DNA]</scope>
    <source>
        <strain evidence="2">CGMCC 4.7106</strain>
    </source>
</reference>
<name>A0ABW5DAK5_9BACT</name>
<dbReference type="Proteomes" id="UP001597375">
    <property type="component" value="Unassembled WGS sequence"/>
</dbReference>
<dbReference type="RefSeq" id="WP_386821554.1">
    <property type="nucleotide sequence ID" value="NZ_JBHUIT010000034.1"/>
</dbReference>